<evidence type="ECO:0000313" key="1">
    <source>
        <dbReference type="EMBL" id="GED23543.1"/>
    </source>
</evidence>
<dbReference type="EMBL" id="BJOC01000038">
    <property type="protein sequence ID" value="GED23543.1"/>
    <property type="molecule type" value="Genomic_DNA"/>
</dbReference>
<protein>
    <recommendedName>
        <fullName evidence="3">DUF1853 domain-containing protein</fullName>
    </recommendedName>
</protein>
<comment type="caution">
    <text evidence="1">The sequence shown here is derived from an EMBL/GenBank/DDBJ whole genome shotgun (WGS) entry which is preliminary data.</text>
</comment>
<gene>
    <name evidence="1" type="ORF">HHA01_25200</name>
</gene>
<dbReference type="AlphaFoldDB" id="A0A4Y4F2M5"/>
<dbReference type="Pfam" id="PF08907">
    <property type="entry name" value="DUF1853"/>
    <property type="match status" value="1"/>
</dbReference>
<reference evidence="1 2" key="1">
    <citation type="submission" date="2019-06" db="EMBL/GenBank/DDBJ databases">
        <title>Whole genome shotgun sequence of Halomonas halmophila NBRC 15537.</title>
        <authorList>
            <person name="Hosoyama A."/>
            <person name="Uohara A."/>
            <person name="Ohji S."/>
            <person name="Ichikawa N."/>
        </authorList>
    </citation>
    <scope>NUCLEOTIDE SEQUENCE [LARGE SCALE GENOMIC DNA]</scope>
    <source>
        <strain evidence="1 2">NBRC 15537</strain>
    </source>
</reference>
<keyword evidence="2" id="KW-1185">Reference proteome</keyword>
<evidence type="ECO:0000313" key="2">
    <source>
        <dbReference type="Proteomes" id="UP000319812"/>
    </source>
</evidence>
<dbReference type="RefSeq" id="WP_141321317.1">
    <property type="nucleotide sequence ID" value="NZ_BJOC01000038.1"/>
</dbReference>
<dbReference type="Proteomes" id="UP000319812">
    <property type="component" value="Unassembled WGS sequence"/>
</dbReference>
<accession>A0A4Y4F2M5</accession>
<organism evidence="1 2">
    <name type="scientific">Halomonas halmophila</name>
    <dbReference type="NCBI Taxonomy" id="252"/>
    <lineage>
        <taxon>Bacteria</taxon>
        <taxon>Pseudomonadati</taxon>
        <taxon>Pseudomonadota</taxon>
        <taxon>Gammaproteobacteria</taxon>
        <taxon>Oceanospirillales</taxon>
        <taxon>Halomonadaceae</taxon>
        <taxon>Halomonas</taxon>
    </lineage>
</organism>
<proteinExistence type="predicted"/>
<evidence type="ECO:0008006" key="3">
    <source>
        <dbReference type="Google" id="ProtNLM"/>
    </source>
</evidence>
<dbReference type="InterPro" id="IPR015003">
    <property type="entry name" value="DUF1853"/>
</dbReference>
<sequence>MPPYDTDFLERWQHPQVRDLAWLLSAPDLLSLAWPGRPTLQSLGLGSRQALHGYLDRQAEAPAMLEAMTGEPGASRLGHYHERLWQYLLQTAPGTRLRVHNLAVTCGRRTRGELDLVYQQRLGDTTPVHLELAIKFYLGLPSGPGRPNAPTRWIGTNGVDSLALKQAHLERHQFPLAHSPDARDALATALGPSWQGRLQQRLAMPGVLFYPWEDPMPAPVQAHSDHYRGLWLHWAHWPAFAARLDDATRGSWLGKPHWLAPPARRHLLGLDELAACLAEHFAHSGAPRQLALYRPGKGWQRVFVVEDDWPRQIPLGPSG</sequence>
<dbReference type="OrthoDB" id="378654at2"/>
<name>A0A4Y4F2M5_9GAMM</name>